<gene>
    <name evidence="1" type="primary">CKS1</name>
    <name evidence="1" type="ORF">CM83_3341</name>
</gene>
<name>A0A0A9ZIE1_LYGHE</name>
<protein>
    <submittedName>
        <fullName evidence="1">Cyclin-dependent kinases regulatory subunit</fullName>
    </submittedName>
</protein>
<accession>A0A0A9ZIE1</accession>
<dbReference type="EMBL" id="GBHO01000954">
    <property type="protein sequence ID" value="JAG42650.1"/>
    <property type="molecule type" value="Transcribed_RNA"/>
</dbReference>
<keyword evidence="1" id="KW-0418">Kinase</keyword>
<keyword evidence="1" id="KW-0808">Transferase</keyword>
<reference evidence="1" key="1">
    <citation type="journal article" date="2014" name="PLoS ONE">
        <title>Transcriptome-Based Identification of ABC Transporters in the Western Tarnished Plant Bug Lygus hesperus.</title>
        <authorList>
            <person name="Hull J.J."/>
            <person name="Chaney K."/>
            <person name="Geib S.M."/>
            <person name="Fabrick J.A."/>
            <person name="Brent C.S."/>
            <person name="Walsh D."/>
            <person name="Lavine L.C."/>
        </authorList>
    </citation>
    <scope>NUCLEOTIDE SEQUENCE</scope>
</reference>
<dbReference type="Gene3D" id="2.60.40.150">
    <property type="entry name" value="C2 domain"/>
    <property type="match status" value="1"/>
</dbReference>
<evidence type="ECO:0000313" key="2">
    <source>
        <dbReference type="EMBL" id="JAG52057.1"/>
    </source>
</evidence>
<dbReference type="AlphaFoldDB" id="A0A0A9ZIE1"/>
<evidence type="ECO:0000313" key="1">
    <source>
        <dbReference type="EMBL" id="JAG42650.1"/>
    </source>
</evidence>
<dbReference type="InterPro" id="IPR035892">
    <property type="entry name" value="C2_domain_sf"/>
</dbReference>
<sequence length="134" mass="15436">MKYNKKERSILKEQVNPTGLLAKDSIMFILVCHAAPEFDILKNWDYAYGYLSMKNMVGQNLKSDYTKCEIEMTRIGSTEKIGTLYVTFGGLKLIKSIRDEDFECIEPRPGVLFQKLTLDKNVIEDTRIQDDESV</sequence>
<organism evidence="1">
    <name type="scientific">Lygus hesperus</name>
    <name type="common">Western plant bug</name>
    <dbReference type="NCBI Taxonomy" id="30085"/>
    <lineage>
        <taxon>Eukaryota</taxon>
        <taxon>Metazoa</taxon>
        <taxon>Ecdysozoa</taxon>
        <taxon>Arthropoda</taxon>
        <taxon>Hexapoda</taxon>
        <taxon>Insecta</taxon>
        <taxon>Pterygota</taxon>
        <taxon>Neoptera</taxon>
        <taxon>Paraneoptera</taxon>
        <taxon>Hemiptera</taxon>
        <taxon>Heteroptera</taxon>
        <taxon>Panheteroptera</taxon>
        <taxon>Cimicomorpha</taxon>
        <taxon>Miridae</taxon>
        <taxon>Mirini</taxon>
        <taxon>Lygus</taxon>
    </lineage>
</organism>
<dbReference type="EMBL" id="GBRD01013769">
    <property type="protein sequence ID" value="JAG52057.1"/>
    <property type="molecule type" value="Transcribed_RNA"/>
</dbReference>
<proteinExistence type="predicted"/>
<dbReference type="GO" id="GO:0016301">
    <property type="term" value="F:kinase activity"/>
    <property type="evidence" value="ECO:0007669"/>
    <property type="project" value="UniProtKB-KW"/>
</dbReference>
<reference evidence="1" key="2">
    <citation type="submission" date="2014-07" db="EMBL/GenBank/DDBJ databases">
        <authorList>
            <person name="Hull J."/>
        </authorList>
    </citation>
    <scope>NUCLEOTIDE SEQUENCE</scope>
</reference>
<reference evidence="2" key="3">
    <citation type="submission" date="2014-09" db="EMBL/GenBank/DDBJ databases">
        <authorList>
            <person name="Magalhaes I.L.F."/>
            <person name="Oliveira U."/>
            <person name="Santos F.R."/>
            <person name="Vidigal T.H.D.A."/>
            <person name="Brescovit A.D."/>
            <person name="Santos A.J."/>
        </authorList>
    </citation>
    <scope>NUCLEOTIDE SEQUENCE</scope>
</reference>